<evidence type="ECO:0000313" key="6">
    <source>
        <dbReference type="Proteomes" id="UP000829401"/>
    </source>
</evidence>
<dbReference type="AlphaFoldDB" id="T0BYD4"/>
<dbReference type="EMBL" id="CP080467">
    <property type="protein sequence ID" value="UNO47589.1"/>
    <property type="molecule type" value="Genomic_DNA"/>
</dbReference>
<dbReference type="PANTHER" id="PTHR39157">
    <property type="entry name" value="INTEGRAL MEMBRANE PROTEIN-RELATED"/>
    <property type="match status" value="1"/>
</dbReference>
<dbReference type="PANTHER" id="PTHR39157:SF1">
    <property type="entry name" value="DOXX FAMILY PROTEIN"/>
    <property type="match status" value="1"/>
</dbReference>
<comment type="subcellular location">
    <subcellularLocation>
        <location evidence="1">Membrane</location>
        <topology evidence="1">Multi-pass membrane protein</topology>
    </subcellularLocation>
</comment>
<evidence type="ECO:0000256" key="2">
    <source>
        <dbReference type="ARBA" id="ARBA00022692"/>
    </source>
</evidence>
<keyword evidence="3" id="KW-1133">Transmembrane helix</keyword>
<dbReference type="OrthoDB" id="26941at2"/>
<dbReference type="Proteomes" id="UP000829401">
    <property type="component" value="Chromosome"/>
</dbReference>
<accession>T0BYD4</accession>
<sequence>MVKFLRENPYARMVLTALRIWIGVEWIRASLEKVGSPVWTGSQAGVGVSGFLRGAIAQSTGAHPTVEGWYADFIRDVALPHAKIFSLVVSFGELLVGVALVIGCFTTFAALMGVCMNMAYLLAGTSSTNPNMLIWEMFLLIAGYNAAYLGLDYFIIPWVRRRFRRSQNTLNDSSGHNPKLFA</sequence>
<keyword evidence="2" id="KW-0812">Transmembrane</keyword>
<dbReference type="eggNOG" id="COG2259">
    <property type="taxonomic scope" value="Bacteria"/>
</dbReference>
<evidence type="ECO:0000256" key="3">
    <source>
        <dbReference type="ARBA" id="ARBA00022989"/>
    </source>
</evidence>
<dbReference type="InterPro" id="IPR032808">
    <property type="entry name" value="DoxX"/>
</dbReference>
<dbReference type="STRING" id="1356854.N007_04300"/>
<accession>A0A9E7CQD4</accession>
<dbReference type="Pfam" id="PF07681">
    <property type="entry name" value="DoxX"/>
    <property type="match status" value="1"/>
</dbReference>
<organism evidence="5 6">
    <name type="scientific">Alicyclobacillus acidoterrestris (strain ATCC 49025 / DSM 3922 / CIP 106132 / NCIMB 13137 / GD3B)</name>
    <dbReference type="NCBI Taxonomy" id="1356854"/>
    <lineage>
        <taxon>Bacteria</taxon>
        <taxon>Bacillati</taxon>
        <taxon>Bacillota</taxon>
        <taxon>Bacilli</taxon>
        <taxon>Bacillales</taxon>
        <taxon>Alicyclobacillaceae</taxon>
        <taxon>Alicyclobacillus</taxon>
    </lineage>
</organism>
<evidence type="ECO:0000313" key="5">
    <source>
        <dbReference type="EMBL" id="UNO47589.1"/>
    </source>
</evidence>
<dbReference type="RefSeq" id="WP_021295784.1">
    <property type="nucleotide sequence ID" value="NZ_AURB01000101.1"/>
</dbReference>
<keyword evidence="6" id="KW-1185">Reference proteome</keyword>
<gene>
    <name evidence="5" type="ORF">K1I37_12860</name>
</gene>
<evidence type="ECO:0000256" key="1">
    <source>
        <dbReference type="ARBA" id="ARBA00004141"/>
    </source>
</evidence>
<evidence type="ECO:0000256" key="4">
    <source>
        <dbReference type="ARBA" id="ARBA00023136"/>
    </source>
</evidence>
<name>T0BYD4_ALIAG</name>
<dbReference type="KEGG" id="aaco:K1I37_12860"/>
<keyword evidence="4" id="KW-0472">Membrane</keyword>
<dbReference type="GO" id="GO:0016020">
    <property type="term" value="C:membrane"/>
    <property type="evidence" value="ECO:0007669"/>
    <property type="project" value="UniProtKB-SubCell"/>
</dbReference>
<reference evidence="6" key="1">
    <citation type="journal article" date="2022" name="G3 (Bethesda)">
        <title>Unveiling the complete genome sequence of Alicyclobacillus acidoterrestris DSM 3922T, a taint-producing strain.</title>
        <authorList>
            <person name="Leonardo I.C."/>
            <person name="Barreto Crespo M.T."/>
            <person name="Gaspar F.B."/>
        </authorList>
    </citation>
    <scope>NUCLEOTIDE SEQUENCE [LARGE SCALE GENOMIC DNA]</scope>
    <source>
        <strain evidence="6">DSM 3922</strain>
    </source>
</reference>
<proteinExistence type="predicted"/>
<protein>
    <submittedName>
        <fullName evidence="5">DoxX family protein</fullName>
    </submittedName>
</protein>